<sequence>MGVLSLAAAQGDVPMCELLLEYGADISQRDTVGATPLIHAAARGATAAVQLLLASKAGANLGRKWLLQQATEGGETAVMAAAKGGHLDTLQPTPPMPGPLQRGCCPAPCGVLAGLCLDGGDALMYVAAGAGSIGVVAWLLKQGVGAKCLAARDQHSAVFAAVRQGQADMVRYVAQRGASLEARDERGRTPLAWAAAAGLASMVRLLVGLGADLLAADSSGMVPRQLAHAADQRSTAELLTQLARDKLLHCSDDGSC</sequence>
<dbReference type="PANTHER" id="PTHR24198:SF165">
    <property type="entry name" value="ANKYRIN REPEAT-CONTAINING PROTEIN-RELATED"/>
    <property type="match status" value="1"/>
</dbReference>
<dbReference type="Pfam" id="PF12796">
    <property type="entry name" value="Ank_2"/>
    <property type="match status" value="2"/>
</dbReference>
<evidence type="ECO:0000313" key="5">
    <source>
        <dbReference type="Proteomes" id="UP001244341"/>
    </source>
</evidence>
<keyword evidence="2 3" id="KW-0040">ANK repeat</keyword>
<dbReference type="PANTHER" id="PTHR24198">
    <property type="entry name" value="ANKYRIN REPEAT AND PROTEIN KINASE DOMAIN-CONTAINING PROTEIN"/>
    <property type="match status" value="1"/>
</dbReference>
<dbReference type="InterPro" id="IPR002110">
    <property type="entry name" value="Ankyrin_rpt"/>
</dbReference>
<dbReference type="EMBL" id="CP126213">
    <property type="protein sequence ID" value="WIA15330.1"/>
    <property type="molecule type" value="Genomic_DNA"/>
</dbReference>
<organism evidence="4 5">
    <name type="scientific">Tetradesmus obliquus</name>
    <name type="common">Green alga</name>
    <name type="synonym">Acutodesmus obliquus</name>
    <dbReference type="NCBI Taxonomy" id="3088"/>
    <lineage>
        <taxon>Eukaryota</taxon>
        <taxon>Viridiplantae</taxon>
        <taxon>Chlorophyta</taxon>
        <taxon>core chlorophytes</taxon>
        <taxon>Chlorophyceae</taxon>
        <taxon>CS clade</taxon>
        <taxon>Sphaeropleales</taxon>
        <taxon>Scenedesmaceae</taxon>
        <taxon>Tetradesmus</taxon>
    </lineage>
</organism>
<dbReference type="SMART" id="SM00248">
    <property type="entry name" value="ANK"/>
    <property type="match status" value="5"/>
</dbReference>
<keyword evidence="5" id="KW-1185">Reference proteome</keyword>
<name>A0ABY8U1R8_TETOB</name>
<feature type="repeat" description="ANK" evidence="3">
    <location>
        <begin position="1"/>
        <end position="31"/>
    </location>
</feature>
<dbReference type="PROSITE" id="PS50088">
    <property type="entry name" value="ANK_REPEAT"/>
    <property type="match status" value="3"/>
</dbReference>
<dbReference type="InterPro" id="IPR036770">
    <property type="entry name" value="Ankyrin_rpt-contain_sf"/>
</dbReference>
<dbReference type="Proteomes" id="UP001244341">
    <property type="component" value="Chromosome 6b"/>
</dbReference>
<evidence type="ECO:0000313" key="4">
    <source>
        <dbReference type="EMBL" id="WIA15330.1"/>
    </source>
</evidence>
<evidence type="ECO:0000256" key="2">
    <source>
        <dbReference type="ARBA" id="ARBA00023043"/>
    </source>
</evidence>
<keyword evidence="1" id="KW-0677">Repeat</keyword>
<protein>
    <submittedName>
        <fullName evidence="4">Uncharacterized protein</fullName>
    </submittedName>
</protein>
<evidence type="ECO:0000256" key="3">
    <source>
        <dbReference type="PROSITE-ProRule" id="PRU00023"/>
    </source>
</evidence>
<dbReference type="SUPFAM" id="SSF48403">
    <property type="entry name" value="Ankyrin repeat"/>
    <property type="match status" value="1"/>
</dbReference>
<feature type="repeat" description="ANK" evidence="3">
    <location>
        <begin position="153"/>
        <end position="185"/>
    </location>
</feature>
<feature type="repeat" description="ANK" evidence="3">
    <location>
        <begin position="186"/>
        <end position="218"/>
    </location>
</feature>
<dbReference type="Gene3D" id="1.25.40.20">
    <property type="entry name" value="Ankyrin repeat-containing domain"/>
    <property type="match status" value="2"/>
</dbReference>
<dbReference type="PROSITE" id="PS50297">
    <property type="entry name" value="ANK_REP_REGION"/>
    <property type="match status" value="2"/>
</dbReference>
<reference evidence="4 5" key="1">
    <citation type="submission" date="2023-05" db="EMBL/GenBank/DDBJ databases">
        <title>A 100% complete, gapless, phased diploid assembly of the Scenedesmus obliquus UTEX 3031 genome.</title>
        <authorList>
            <person name="Biondi T.C."/>
            <person name="Hanschen E.R."/>
            <person name="Kwon T."/>
            <person name="Eng W."/>
            <person name="Kruse C.P.S."/>
            <person name="Koehler S.I."/>
            <person name="Kunde Y."/>
            <person name="Gleasner C.D."/>
            <person name="You Mak K.T."/>
            <person name="Polle J."/>
            <person name="Hovde B.T."/>
            <person name="Starkenburg S.R."/>
        </authorList>
    </citation>
    <scope>NUCLEOTIDE SEQUENCE [LARGE SCALE GENOMIC DNA]</scope>
    <source>
        <strain evidence="4 5">DOE0152z</strain>
    </source>
</reference>
<gene>
    <name evidence="4" type="ORF">OEZ85_001996</name>
</gene>
<evidence type="ECO:0000256" key="1">
    <source>
        <dbReference type="ARBA" id="ARBA00022737"/>
    </source>
</evidence>
<proteinExistence type="predicted"/>
<accession>A0ABY8U1R8</accession>